<dbReference type="NCBIfam" id="NF000744">
    <property type="entry name" value="PRK00045.1-3"/>
    <property type="match status" value="1"/>
</dbReference>
<feature type="binding site" evidence="8 10">
    <location>
        <position position="109"/>
    </location>
    <ligand>
        <name>substrate</name>
    </ligand>
</feature>
<dbReference type="SUPFAM" id="SSF69742">
    <property type="entry name" value="Glutamyl tRNA-reductase catalytic, N-terminal domain"/>
    <property type="match status" value="1"/>
</dbReference>
<evidence type="ECO:0000256" key="2">
    <source>
        <dbReference type="ARBA" id="ARBA00005916"/>
    </source>
</evidence>
<reference evidence="17 18" key="1">
    <citation type="submission" date="2019-06" db="EMBL/GenBank/DDBJ databases">
        <title>Sequencing the genomes of 1000 actinobacteria strains.</title>
        <authorList>
            <person name="Klenk H.-P."/>
        </authorList>
    </citation>
    <scope>NUCLEOTIDE SEQUENCE [LARGE SCALE GENOMIC DNA]</scope>
    <source>
        <strain evidence="17 18">DSM 18935</strain>
    </source>
</reference>
<feature type="binding site" evidence="8 11">
    <location>
        <begin position="189"/>
        <end position="194"/>
    </location>
    <ligand>
        <name>NADP(+)</name>
        <dbReference type="ChEBI" id="CHEBI:58349"/>
    </ligand>
</feature>
<organism evidence="17 18">
    <name type="scientific">Marihabitans asiaticum</name>
    <dbReference type="NCBI Taxonomy" id="415218"/>
    <lineage>
        <taxon>Bacteria</taxon>
        <taxon>Bacillati</taxon>
        <taxon>Actinomycetota</taxon>
        <taxon>Actinomycetes</taxon>
        <taxon>Micrococcales</taxon>
        <taxon>Intrasporangiaceae</taxon>
        <taxon>Marihabitans</taxon>
    </lineage>
</organism>
<evidence type="ECO:0000256" key="1">
    <source>
        <dbReference type="ARBA" id="ARBA00005059"/>
    </source>
</evidence>
<dbReference type="PIRSF" id="PIRSF000445">
    <property type="entry name" value="4pyrrol_synth_GluRdtase"/>
    <property type="match status" value="1"/>
</dbReference>
<dbReference type="PANTHER" id="PTHR43013">
    <property type="entry name" value="GLUTAMYL-TRNA REDUCTASE"/>
    <property type="match status" value="1"/>
</dbReference>
<dbReference type="Pfam" id="PF05201">
    <property type="entry name" value="GlutR_N"/>
    <property type="match status" value="1"/>
</dbReference>
<dbReference type="SUPFAM" id="SSF69075">
    <property type="entry name" value="Glutamyl tRNA-reductase dimerization domain"/>
    <property type="match status" value="1"/>
</dbReference>
<evidence type="ECO:0000256" key="4">
    <source>
        <dbReference type="ARBA" id="ARBA00022857"/>
    </source>
</evidence>
<comment type="similarity">
    <text evidence="2 8 13">Belongs to the glutamyl-tRNA reductase family.</text>
</comment>
<dbReference type="GO" id="GO:0050661">
    <property type="term" value="F:NADP binding"/>
    <property type="evidence" value="ECO:0007669"/>
    <property type="project" value="InterPro"/>
</dbReference>
<accession>A0A560WDA7</accession>
<feature type="active site" description="Nucleophile" evidence="8 9">
    <location>
        <position position="50"/>
    </location>
</feature>
<dbReference type="Gene3D" id="3.30.460.30">
    <property type="entry name" value="Glutamyl-tRNA reductase, N-terminal domain"/>
    <property type="match status" value="1"/>
</dbReference>
<keyword evidence="18" id="KW-1185">Reference proteome</keyword>
<dbReference type="InterPro" id="IPR018214">
    <property type="entry name" value="GluRdtase_CS"/>
</dbReference>
<dbReference type="HAMAP" id="MF_00087">
    <property type="entry name" value="Glu_tRNA_reductase"/>
    <property type="match status" value="1"/>
</dbReference>
<dbReference type="InterPro" id="IPR000343">
    <property type="entry name" value="4pyrrol_synth_GluRdtase"/>
</dbReference>
<gene>
    <name evidence="8" type="primary">hemA</name>
    <name evidence="17" type="ORF">FB557_1157</name>
</gene>
<dbReference type="Proteomes" id="UP000315628">
    <property type="component" value="Unassembled WGS sequence"/>
</dbReference>
<comment type="miscellaneous">
    <text evidence="8">During catalysis, the active site Cys acts as a nucleophile attacking the alpha-carbonyl group of tRNA-bound glutamate with the formation of a thioester intermediate between enzyme and glutamate, and the concomitant release of tRNA(Glu). The thioester intermediate is finally reduced by direct hydride transfer from NADPH, to form the product GSA.</text>
</comment>
<dbReference type="InterPro" id="IPR015895">
    <property type="entry name" value="4pyrrol_synth_GluRdtase_N"/>
</dbReference>
<evidence type="ECO:0000259" key="14">
    <source>
        <dbReference type="Pfam" id="PF00745"/>
    </source>
</evidence>
<keyword evidence="6 8" id="KW-0627">Porphyrin biosynthesis</keyword>
<evidence type="ECO:0000256" key="10">
    <source>
        <dbReference type="PIRSR" id="PIRSR000445-2"/>
    </source>
</evidence>
<feature type="binding site" evidence="8 10">
    <location>
        <begin position="49"/>
        <end position="52"/>
    </location>
    <ligand>
        <name>substrate</name>
    </ligand>
</feature>
<dbReference type="InterPro" id="IPR015896">
    <property type="entry name" value="4pyrrol_synth_GluRdtase_dimer"/>
</dbReference>
<feature type="domain" description="Glutamyl-tRNA reductase N-terminal" evidence="16">
    <location>
        <begin position="7"/>
        <end position="156"/>
    </location>
</feature>
<dbReference type="InterPro" id="IPR006151">
    <property type="entry name" value="Shikm_DH/Glu-tRNA_Rdtase"/>
</dbReference>
<dbReference type="PROSITE" id="PS00747">
    <property type="entry name" value="GLUTR"/>
    <property type="match status" value="1"/>
</dbReference>
<feature type="domain" description="Quinate/shikimate 5-dehydrogenase/glutamyl-tRNA reductase" evidence="15">
    <location>
        <begin position="172"/>
        <end position="301"/>
    </location>
</feature>
<comment type="caution">
    <text evidence="17">The sequence shown here is derived from an EMBL/GenBank/DDBJ whole genome shotgun (WGS) entry which is preliminary data.</text>
</comment>
<dbReference type="RefSeq" id="WP_144856503.1">
    <property type="nucleotide sequence ID" value="NZ_BAAAYT010000001.1"/>
</dbReference>
<dbReference type="NCBIfam" id="TIGR01035">
    <property type="entry name" value="hemA"/>
    <property type="match status" value="1"/>
</dbReference>
<dbReference type="InterPro" id="IPR036453">
    <property type="entry name" value="GluRdtase_dimer_dom_sf"/>
</dbReference>
<feature type="binding site" evidence="8 10">
    <location>
        <begin position="114"/>
        <end position="116"/>
    </location>
    <ligand>
        <name>substrate</name>
    </ligand>
</feature>
<proteinExistence type="inferred from homology"/>
<dbReference type="FunFam" id="3.30.460.30:FF:000001">
    <property type="entry name" value="Glutamyl-tRNA reductase"/>
    <property type="match status" value="1"/>
</dbReference>
<comment type="catalytic activity">
    <reaction evidence="7 8 13">
        <text>(S)-4-amino-5-oxopentanoate + tRNA(Glu) + NADP(+) = L-glutamyl-tRNA(Glu) + NADPH + H(+)</text>
        <dbReference type="Rhea" id="RHEA:12344"/>
        <dbReference type="Rhea" id="RHEA-COMP:9663"/>
        <dbReference type="Rhea" id="RHEA-COMP:9680"/>
        <dbReference type="ChEBI" id="CHEBI:15378"/>
        <dbReference type="ChEBI" id="CHEBI:57501"/>
        <dbReference type="ChEBI" id="CHEBI:57783"/>
        <dbReference type="ChEBI" id="CHEBI:58349"/>
        <dbReference type="ChEBI" id="CHEBI:78442"/>
        <dbReference type="ChEBI" id="CHEBI:78520"/>
        <dbReference type="EC" id="1.2.1.70"/>
    </reaction>
</comment>
<comment type="pathway">
    <text evidence="1 8 13">Porphyrin-containing compound metabolism; protoporphyrin-IX biosynthesis; 5-aminolevulinate from L-glutamyl-tRNA(Glu): step 1/2.</text>
</comment>
<evidence type="ECO:0000256" key="3">
    <source>
        <dbReference type="ARBA" id="ARBA00012970"/>
    </source>
</evidence>
<dbReference type="EMBL" id="VIUW01000002">
    <property type="protein sequence ID" value="TWD15637.1"/>
    <property type="molecule type" value="Genomic_DNA"/>
</dbReference>
<dbReference type="Pfam" id="PF01488">
    <property type="entry name" value="Shikimate_DH"/>
    <property type="match status" value="1"/>
</dbReference>
<evidence type="ECO:0000256" key="8">
    <source>
        <dbReference type="HAMAP-Rule" id="MF_00087"/>
    </source>
</evidence>
<evidence type="ECO:0000313" key="17">
    <source>
        <dbReference type="EMBL" id="TWD15637.1"/>
    </source>
</evidence>
<dbReference type="SUPFAM" id="SSF51735">
    <property type="entry name" value="NAD(P)-binding Rossmann-fold domains"/>
    <property type="match status" value="1"/>
</dbReference>
<feature type="binding site" evidence="8 10">
    <location>
        <position position="120"/>
    </location>
    <ligand>
        <name>substrate</name>
    </ligand>
</feature>
<feature type="domain" description="Tetrapyrrole biosynthesis glutamyl-tRNA reductase dimerisation" evidence="14">
    <location>
        <begin position="319"/>
        <end position="417"/>
    </location>
</feature>
<dbReference type="PANTHER" id="PTHR43013:SF1">
    <property type="entry name" value="GLUTAMYL-TRNA REDUCTASE"/>
    <property type="match status" value="1"/>
</dbReference>
<dbReference type="CDD" id="cd05213">
    <property type="entry name" value="NAD_bind_Glutamyl_tRNA_reduct"/>
    <property type="match status" value="1"/>
</dbReference>
<name>A0A560WDA7_9MICO</name>
<dbReference type="GO" id="GO:0019353">
    <property type="term" value="P:protoporphyrinogen IX biosynthetic process from glutamate"/>
    <property type="evidence" value="ECO:0007669"/>
    <property type="project" value="TreeGrafter"/>
</dbReference>
<evidence type="ECO:0000256" key="6">
    <source>
        <dbReference type="ARBA" id="ARBA00023244"/>
    </source>
</evidence>
<evidence type="ECO:0000256" key="7">
    <source>
        <dbReference type="ARBA" id="ARBA00047464"/>
    </source>
</evidence>
<dbReference type="InterPro" id="IPR036343">
    <property type="entry name" value="GluRdtase_N_sf"/>
</dbReference>
<sequence>MSTVVFGLNHHRTPIDLLERVSLGPAQVEALATRALASGDIDEVLVLSTCNRTEIYAEVSTFHGAVADLTSALTETTGLEADDLAEHLELQYGEAAVAHVFNVAAGLDSMAVGEAQILGQLRTALADGQRAGAVGSSLNSLVQHALRTGKRVRTQTGLEQVSRSLVTTGLALAETRLGDLSHRAVLVIGAGGMSALAAAAALRHGVASLTLVNRTPGKAEALATRLGARWRPISELADALAGADVVISATGSTGLVVSLADGADAQVARAGAPQVYLDLALPHDIAHQVADLRGVTLVGLEQIGRALDDGAELPQVVAARELVAAEVGAHLTERAKQVAGPTVAALRAAAAEVVAREIERLDQRTPDLSEADRAQVHLAVHRVVEKLLHRPTIRVKEMAVDGRIVEYEDAIRQLFDLHKADLP</sequence>
<evidence type="ECO:0000256" key="5">
    <source>
        <dbReference type="ARBA" id="ARBA00023002"/>
    </source>
</evidence>
<evidence type="ECO:0000259" key="15">
    <source>
        <dbReference type="Pfam" id="PF01488"/>
    </source>
</evidence>
<dbReference type="AlphaFoldDB" id="A0A560WDA7"/>
<comment type="domain">
    <text evidence="8">Possesses an unusual extended V-shaped dimeric structure with each monomer consisting of three distinct domains arranged along a curved 'spinal' alpha-helix. The N-terminal catalytic domain specifically recognizes the glutamate moiety of the substrate. The second domain is the NADPH-binding domain, and the third C-terminal domain is responsible for dimerization.</text>
</comment>
<comment type="function">
    <text evidence="8">Catalyzes the NADPH-dependent reduction of glutamyl-tRNA(Glu) to glutamate 1-semialdehyde (GSA).</text>
</comment>
<evidence type="ECO:0000313" key="18">
    <source>
        <dbReference type="Proteomes" id="UP000315628"/>
    </source>
</evidence>
<feature type="site" description="Important for activity" evidence="8 12">
    <location>
        <position position="99"/>
    </location>
</feature>
<dbReference type="OrthoDB" id="110209at2"/>
<dbReference type="InterPro" id="IPR036291">
    <property type="entry name" value="NAD(P)-bd_dom_sf"/>
</dbReference>
<dbReference type="Gene3D" id="3.40.50.720">
    <property type="entry name" value="NAD(P)-binding Rossmann-like Domain"/>
    <property type="match status" value="1"/>
</dbReference>
<comment type="subunit">
    <text evidence="8">Homodimer.</text>
</comment>
<dbReference type="UniPathway" id="UPA00251">
    <property type="reaction ID" value="UER00316"/>
</dbReference>
<keyword evidence="4 8" id="KW-0521">NADP</keyword>
<evidence type="ECO:0000256" key="12">
    <source>
        <dbReference type="PIRSR" id="PIRSR000445-4"/>
    </source>
</evidence>
<dbReference type="GO" id="GO:0008883">
    <property type="term" value="F:glutamyl-tRNA reductase activity"/>
    <property type="evidence" value="ECO:0007669"/>
    <property type="project" value="UniProtKB-UniRule"/>
</dbReference>
<dbReference type="Pfam" id="PF00745">
    <property type="entry name" value="GlutR_dimer"/>
    <property type="match status" value="1"/>
</dbReference>
<evidence type="ECO:0000256" key="13">
    <source>
        <dbReference type="RuleBase" id="RU000584"/>
    </source>
</evidence>
<evidence type="ECO:0000259" key="16">
    <source>
        <dbReference type="Pfam" id="PF05201"/>
    </source>
</evidence>
<evidence type="ECO:0000256" key="9">
    <source>
        <dbReference type="PIRSR" id="PIRSR000445-1"/>
    </source>
</evidence>
<keyword evidence="5 8" id="KW-0560">Oxidoreductase</keyword>
<protein>
    <recommendedName>
        <fullName evidence="3 8">Glutamyl-tRNA reductase</fullName>
        <shortName evidence="8">GluTR</shortName>
        <ecNumber evidence="3 8">1.2.1.70</ecNumber>
    </recommendedName>
</protein>
<evidence type="ECO:0000256" key="11">
    <source>
        <dbReference type="PIRSR" id="PIRSR000445-3"/>
    </source>
</evidence>
<dbReference type="EC" id="1.2.1.70" evidence="3 8"/>